<keyword evidence="3 7" id="KW-0479">Metal-binding</keyword>
<dbReference type="PANTHER" id="PTHR30600">
    <property type="entry name" value="CYTOCHROME C PEROXIDASE-RELATED"/>
    <property type="match status" value="1"/>
</dbReference>
<keyword evidence="4 8" id="KW-0732">Signal</keyword>
<dbReference type="Gene3D" id="1.10.760.10">
    <property type="entry name" value="Cytochrome c-like domain"/>
    <property type="match status" value="2"/>
</dbReference>
<dbReference type="InterPro" id="IPR009056">
    <property type="entry name" value="Cyt_c-like_dom"/>
</dbReference>
<evidence type="ECO:0000313" key="10">
    <source>
        <dbReference type="EMBL" id="QGM44469.1"/>
    </source>
</evidence>
<sequence>MASIRFRTSIARGLGGAVALVVGFSAAAVAEQSAPALSPIEQLGSRLFSDVSLSEPKGVSCASCHDPARAFSGVNGSSVPAVARGAPAGAFGSRKPPSVSYASFAPPFSFVDKKDEETGKVEKTPVGGQFRDGRASDLIEQAGGPLLNPVEMNNPSREAVVAKVKGGAYADLARTAFGKDVFDNPGQAFDKLMQAIAAFERTEAFHPFASRFDAVLRGEAKFTPLEARGFALFKDPHKGNCLACHAGDVKSHDPKDWLFTDFTYDTLGAPRNGAIPANAAQGSFDLGLCARPGLAASAPKGFETEGVCGAFKVPTLRNVAVTAPYMHNGSLATLRDAVAFYATRDTNPERWYPKGADGKVSKFDDLPSTFHANVNVKEVPYDRKPGQKPRLSDDEIDAIVAFLETLTDKRGN</sequence>
<feature type="chain" id="PRO_5025332922" evidence="8">
    <location>
        <begin position="31"/>
        <end position="412"/>
    </location>
</feature>
<evidence type="ECO:0000256" key="7">
    <source>
        <dbReference type="PROSITE-ProRule" id="PRU00433"/>
    </source>
</evidence>
<comment type="subcellular location">
    <subcellularLocation>
        <location evidence="1">Cell envelope</location>
    </subcellularLocation>
</comment>
<organism evidence="10 11">
    <name type="scientific">Methylocystis heyeri</name>
    <dbReference type="NCBI Taxonomy" id="391905"/>
    <lineage>
        <taxon>Bacteria</taxon>
        <taxon>Pseudomonadati</taxon>
        <taxon>Pseudomonadota</taxon>
        <taxon>Alphaproteobacteria</taxon>
        <taxon>Hyphomicrobiales</taxon>
        <taxon>Methylocystaceae</taxon>
        <taxon>Methylocystis</taxon>
    </lineage>
</organism>
<evidence type="ECO:0000256" key="4">
    <source>
        <dbReference type="ARBA" id="ARBA00022729"/>
    </source>
</evidence>
<dbReference type="AlphaFoldDB" id="A0A6B8K9E2"/>
<dbReference type="OrthoDB" id="9805202at2"/>
<evidence type="ECO:0000259" key="9">
    <source>
        <dbReference type="PROSITE" id="PS51007"/>
    </source>
</evidence>
<evidence type="ECO:0000313" key="11">
    <source>
        <dbReference type="Proteomes" id="UP000309061"/>
    </source>
</evidence>
<feature type="domain" description="Cytochrome c" evidence="9">
    <location>
        <begin position="39"/>
        <end position="204"/>
    </location>
</feature>
<keyword evidence="11" id="KW-1185">Reference proteome</keyword>
<dbReference type="GO" id="GO:0030313">
    <property type="term" value="C:cell envelope"/>
    <property type="evidence" value="ECO:0007669"/>
    <property type="project" value="UniProtKB-SubCell"/>
</dbReference>
<feature type="signal peptide" evidence="8">
    <location>
        <begin position="1"/>
        <end position="30"/>
    </location>
</feature>
<evidence type="ECO:0000256" key="8">
    <source>
        <dbReference type="SAM" id="SignalP"/>
    </source>
</evidence>
<name>A0A6B8K9E2_9HYPH</name>
<protein>
    <submittedName>
        <fullName evidence="10">C-type cytochrome</fullName>
    </submittedName>
</protein>
<dbReference type="GO" id="GO:0020037">
    <property type="term" value="F:heme binding"/>
    <property type="evidence" value="ECO:0007669"/>
    <property type="project" value="InterPro"/>
</dbReference>
<evidence type="ECO:0000256" key="2">
    <source>
        <dbReference type="ARBA" id="ARBA00022617"/>
    </source>
</evidence>
<dbReference type="RefSeq" id="WP_154331538.1">
    <property type="nucleotide sequence ID" value="NZ_CP046052.1"/>
</dbReference>
<dbReference type="PANTHER" id="PTHR30600:SF10">
    <property type="entry name" value="BLL6722 PROTEIN"/>
    <property type="match status" value="1"/>
</dbReference>
<dbReference type="InterPro" id="IPR004852">
    <property type="entry name" value="Di-haem_cyt_c_peroxidsae"/>
</dbReference>
<dbReference type="EMBL" id="CP046052">
    <property type="protein sequence ID" value="QGM44469.1"/>
    <property type="molecule type" value="Genomic_DNA"/>
</dbReference>
<evidence type="ECO:0000256" key="5">
    <source>
        <dbReference type="ARBA" id="ARBA00023002"/>
    </source>
</evidence>
<keyword evidence="6 7" id="KW-0408">Iron</keyword>
<dbReference type="GO" id="GO:0046872">
    <property type="term" value="F:metal ion binding"/>
    <property type="evidence" value="ECO:0007669"/>
    <property type="project" value="UniProtKB-KW"/>
</dbReference>
<evidence type="ECO:0000256" key="3">
    <source>
        <dbReference type="ARBA" id="ARBA00022723"/>
    </source>
</evidence>
<evidence type="ECO:0000256" key="6">
    <source>
        <dbReference type="ARBA" id="ARBA00023004"/>
    </source>
</evidence>
<proteinExistence type="predicted"/>
<dbReference type="GO" id="GO:0004130">
    <property type="term" value="F:cytochrome-c peroxidase activity"/>
    <property type="evidence" value="ECO:0007669"/>
    <property type="project" value="TreeGrafter"/>
</dbReference>
<accession>A0A6B8K9E2</accession>
<keyword evidence="2 7" id="KW-0349">Heme</keyword>
<dbReference type="KEGG" id="mhey:H2LOC_001455"/>
<dbReference type="Proteomes" id="UP000309061">
    <property type="component" value="Chromosome"/>
</dbReference>
<dbReference type="PROSITE" id="PS51007">
    <property type="entry name" value="CYTC"/>
    <property type="match status" value="2"/>
</dbReference>
<dbReference type="SUPFAM" id="SSF46626">
    <property type="entry name" value="Cytochrome c"/>
    <property type="match status" value="2"/>
</dbReference>
<keyword evidence="5" id="KW-0560">Oxidoreductase</keyword>
<dbReference type="GO" id="GO:0009055">
    <property type="term" value="F:electron transfer activity"/>
    <property type="evidence" value="ECO:0007669"/>
    <property type="project" value="InterPro"/>
</dbReference>
<dbReference type="InterPro" id="IPR051395">
    <property type="entry name" value="Cytochrome_c_Peroxidase/MauG"/>
</dbReference>
<gene>
    <name evidence="10" type="ORF">H2LOC_001455</name>
</gene>
<dbReference type="Pfam" id="PF03150">
    <property type="entry name" value="CCP_MauG"/>
    <property type="match status" value="1"/>
</dbReference>
<feature type="domain" description="Cytochrome c" evidence="9">
    <location>
        <begin position="224"/>
        <end position="407"/>
    </location>
</feature>
<evidence type="ECO:0000256" key="1">
    <source>
        <dbReference type="ARBA" id="ARBA00004196"/>
    </source>
</evidence>
<dbReference type="InterPro" id="IPR036909">
    <property type="entry name" value="Cyt_c-like_dom_sf"/>
</dbReference>
<reference evidence="10 11" key="1">
    <citation type="submission" date="2019-11" db="EMBL/GenBank/DDBJ databases">
        <title>The genome sequence of Methylocystis heyeri.</title>
        <authorList>
            <person name="Oshkin I.Y."/>
            <person name="Miroshnikov K."/>
            <person name="Dedysh S.N."/>
        </authorList>
    </citation>
    <scope>NUCLEOTIDE SEQUENCE [LARGE SCALE GENOMIC DNA]</scope>
    <source>
        <strain evidence="10 11">H2</strain>
    </source>
</reference>